<proteinExistence type="predicted"/>
<dbReference type="AlphaFoldDB" id="A0A9X1IEA1"/>
<dbReference type="Proteomes" id="UP001139311">
    <property type="component" value="Unassembled WGS sequence"/>
</dbReference>
<accession>A0A9X1IEA1</accession>
<protein>
    <submittedName>
        <fullName evidence="1">Uncharacterized protein</fullName>
    </submittedName>
</protein>
<name>A0A9X1IEA1_9PROT</name>
<sequence>MLQREAVPGAAPPESAAPAFFLERRCVDARRVDAPDGRVLGWLAYPACG</sequence>
<gene>
    <name evidence="1" type="ORF">LHA35_08215</name>
</gene>
<evidence type="ECO:0000313" key="1">
    <source>
        <dbReference type="EMBL" id="MCB4821713.1"/>
    </source>
</evidence>
<organism evidence="1 2">
    <name type="scientific">Roseicella aerolata</name>
    <dbReference type="NCBI Taxonomy" id="2883479"/>
    <lineage>
        <taxon>Bacteria</taxon>
        <taxon>Pseudomonadati</taxon>
        <taxon>Pseudomonadota</taxon>
        <taxon>Alphaproteobacteria</taxon>
        <taxon>Acetobacterales</taxon>
        <taxon>Roseomonadaceae</taxon>
        <taxon>Roseicella</taxon>
    </lineage>
</organism>
<evidence type="ECO:0000313" key="2">
    <source>
        <dbReference type="Proteomes" id="UP001139311"/>
    </source>
</evidence>
<comment type="caution">
    <text evidence="1">The sequence shown here is derived from an EMBL/GenBank/DDBJ whole genome shotgun (WGS) entry which is preliminary data.</text>
</comment>
<reference evidence="1" key="1">
    <citation type="submission" date="2021-10" db="EMBL/GenBank/DDBJ databases">
        <title>Roseicella aerolatum sp. nov., isolated from aerosols of e-waste dismantling site.</title>
        <authorList>
            <person name="Qin T."/>
        </authorList>
    </citation>
    <scope>NUCLEOTIDE SEQUENCE</scope>
    <source>
        <strain evidence="1">GB24</strain>
    </source>
</reference>
<dbReference type="RefSeq" id="WP_226606841.1">
    <property type="nucleotide sequence ID" value="NZ_JAJAQI010000009.1"/>
</dbReference>
<dbReference type="EMBL" id="JAJAQI010000009">
    <property type="protein sequence ID" value="MCB4821713.1"/>
    <property type="molecule type" value="Genomic_DNA"/>
</dbReference>
<keyword evidence="2" id="KW-1185">Reference proteome</keyword>